<sequence>MVVRFSGQSNDWAFSDVVVCVPRAKIERTAERGSGQCDARRYIESNEDDFRINWSAGSSAQVTSPSPGVLVLDITGQARMLDRTRVIVNRESWLAAGALTFSGIVQIGDQLASGETKMILNGSFDIREQPFWSQNTEVLKRGSIWRGESVSIVSLADGAAESVEVFGHITPLDTGKPGFAVGVVSSPGDVLLQLGFFGAQEPVQVAPTWMDRALTSPLILALAVILSVVLSVGQLSGTAASSLLSLRGLEEGAEADAPASSQPQDTAATESDAVVAEGRSVTMANAATSSALQDETPGSQSLVR</sequence>
<feature type="region of interest" description="Disordered" evidence="1">
    <location>
        <begin position="254"/>
        <end position="275"/>
    </location>
</feature>
<evidence type="ECO:0000313" key="3">
    <source>
        <dbReference type="Proteomes" id="UP000255000"/>
    </source>
</evidence>
<organism evidence="2 3">
    <name type="scientific">Pannonibacter phragmitetus</name>
    <dbReference type="NCBI Taxonomy" id="121719"/>
    <lineage>
        <taxon>Bacteria</taxon>
        <taxon>Pseudomonadati</taxon>
        <taxon>Pseudomonadota</taxon>
        <taxon>Alphaproteobacteria</taxon>
        <taxon>Hyphomicrobiales</taxon>
        <taxon>Stappiaceae</taxon>
        <taxon>Pannonibacter</taxon>
    </lineage>
</organism>
<reference evidence="2 3" key="1">
    <citation type="submission" date="2018-06" db="EMBL/GenBank/DDBJ databases">
        <authorList>
            <consortium name="Pathogen Informatics"/>
            <person name="Doyle S."/>
        </authorList>
    </citation>
    <scope>NUCLEOTIDE SEQUENCE [LARGE SCALE GENOMIC DNA]</scope>
    <source>
        <strain evidence="2 3">NCTC13350</strain>
    </source>
</reference>
<feature type="compositionally biased region" description="Polar residues" evidence="1">
    <location>
        <begin position="259"/>
        <end position="269"/>
    </location>
</feature>
<feature type="region of interest" description="Disordered" evidence="1">
    <location>
        <begin position="285"/>
        <end position="304"/>
    </location>
</feature>
<dbReference type="AlphaFoldDB" id="A0A378ZYC8"/>
<name>A0A378ZYC8_9HYPH</name>
<protein>
    <submittedName>
        <fullName evidence="2">Uncharacterized protein</fullName>
    </submittedName>
</protein>
<accession>A0A378ZYC8</accession>
<gene>
    <name evidence="2" type="ORF">NCTC13350_03183</name>
</gene>
<dbReference type="EMBL" id="UGSK01000001">
    <property type="protein sequence ID" value="SUB02232.1"/>
    <property type="molecule type" value="Genomic_DNA"/>
</dbReference>
<dbReference type="Proteomes" id="UP000255000">
    <property type="component" value="Unassembled WGS sequence"/>
</dbReference>
<evidence type="ECO:0000313" key="2">
    <source>
        <dbReference type="EMBL" id="SUB02232.1"/>
    </source>
</evidence>
<proteinExistence type="predicted"/>
<evidence type="ECO:0000256" key="1">
    <source>
        <dbReference type="SAM" id="MobiDB-lite"/>
    </source>
</evidence>